<dbReference type="Pfam" id="PF00098">
    <property type="entry name" value="zf-CCHC"/>
    <property type="match status" value="1"/>
</dbReference>
<dbReference type="RefSeq" id="XP_030382461.1">
    <property type="nucleotide sequence ID" value="XM_030526601.1"/>
</dbReference>
<keyword evidence="1" id="KW-0862">Zinc</keyword>
<dbReference type="AlphaFoldDB" id="A0A6J2U1A0"/>
<dbReference type="Gene3D" id="4.10.60.10">
    <property type="entry name" value="Zinc finger, CCHC-type"/>
    <property type="match status" value="1"/>
</dbReference>
<accession>A0A6J2U1A0</accession>
<organism evidence="3 4">
    <name type="scientific">Drosophila lebanonensis</name>
    <name type="common">Fruit fly</name>
    <name type="synonym">Scaptodrosophila lebanonensis</name>
    <dbReference type="NCBI Taxonomy" id="7225"/>
    <lineage>
        <taxon>Eukaryota</taxon>
        <taxon>Metazoa</taxon>
        <taxon>Ecdysozoa</taxon>
        <taxon>Arthropoda</taxon>
        <taxon>Hexapoda</taxon>
        <taxon>Insecta</taxon>
        <taxon>Pterygota</taxon>
        <taxon>Neoptera</taxon>
        <taxon>Endopterygota</taxon>
        <taxon>Diptera</taxon>
        <taxon>Brachycera</taxon>
        <taxon>Muscomorpha</taxon>
        <taxon>Ephydroidea</taxon>
        <taxon>Drosophilidae</taxon>
        <taxon>Scaptodrosophila</taxon>
    </lineage>
</organism>
<dbReference type="Proteomes" id="UP000504634">
    <property type="component" value="Unplaced"/>
</dbReference>
<dbReference type="InterPro" id="IPR036875">
    <property type="entry name" value="Znf_CCHC_sf"/>
</dbReference>
<dbReference type="SMART" id="SM00343">
    <property type="entry name" value="ZnF_C2HC"/>
    <property type="match status" value="2"/>
</dbReference>
<dbReference type="InterPro" id="IPR001878">
    <property type="entry name" value="Znf_CCHC"/>
</dbReference>
<dbReference type="OrthoDB" id="8068065at2759"/>
<proteinExistence type="predicted"/>
<sequence>MLINVVKDMLPSFDGKSPVNIWVAQLKSVAAVYELDDNMLRMLLMAKLRDGAQMWLHGNTKHLTMPMNELLELMLTTFSVKENKMALRRKFETRKWKTGEEFLEYFNEKMLLASLISIDEDELTETIIEGIPDEQLRRQAQMQGFAQASQVLHAFKTIKLSGNKPERWIKTAEQKSGTMAVRCFNCNSLGHFASECLKTKRERGACYGCGSMDHQISHCTENKRASHEYNVSSIRGAQ</sequence>
<keyword evidence="1" id="KW-0479">Metal-binding</keyword>
<keyword evidence="3" id="KW-1185">Reference proteome</keyword>
<evidence type="ECO:0000313" key="3">
    <source>
        <dbReference type="Proteomes" id="UP000504634"/>
    </source>
</evidence>
<keyword evidence="1" id="KW-0863">Zinc-finger</keyword>
<dbReference type="GeneID" id="115629977"/>
<evidence type="ECO:0000256" key="1">
    <source>
        <dbReference type="PROSITE-ProRule" id="PRU00047"/>
    </source>
</evidence>
<gene>
    <name evidence="4" type="primary">LOC115629977</name>
</gene>
<evidence type="ECO:0000313" key="4">
    <source>
        <dbReference type="RefSeq" id="XP_030382461.1"/>
    </source>
</evidence>
<dbReference type="SUPFAM" id="SSF57756">
    <property type="entry name" value="Retrovirus zinc finger-like domains"/>
    <property type="match status" value="1"/>
</dbReference>
<name>A0A6J2U1A0_DROLE</name>
<dbReference type="PROSITE" id="PS50158">
    <property type="entry name" value="ZF_CCHC"/>
    <property type="match status" value="1"/>
</dbReference>
<protein>
    <submittedName>
        <fullName evidence="4">Uncharacterized protein LOC115629977 isoform X1</fullName>
    </submittedName>
</protein>
<dbReference type="GO" id="GO:0003676">
    <property type="term" value="F:nucleic acid binding"/>
    <property type="evidence" value="ECO:0007669"/>
    <property type="project" value="InterPro"/>
</dbReference>
<feature type="domain" description="CCHC-type" evidence="2">
    <location>
        <begin position="182"/>
        <end position="196"/>
    </location>
</feature>
<dbReference type="GO" id="GO:0008270">
    <property type="term" value="F:zinc ion binding"/>
    <property type="evidence" value="ECO:0007669"/>
    <property type="project" value="UniProtKB-KW"/>
</dbReference>
<evidence type="ECO:0000259" key="2">
    <source>
        <dbReference type="PROSITE" id="PS50158"/>
    </source>
</evidence>
<reference evidence="4" key="1">
    <citation type="submission" date="2025-08" db="UniProtKB">
        <authorList>
            <consortium name="RefSeq"/>
        </authorList>
    </citation>
    <scope>IDENTIFICATION</scope>
    <source>
        <strain evidence="4">11010-0011.00</strain>
        <tissue evidence="4">Whole body</tissue>
    </source>
</reference>